<dbReference type="GeneID" id="63752640"/>
<name>A0A1L9R4E7_ASPWE</name>
<evidence type="ECO:0000313" key="1">
    <source>
        <dbReference type="EMBL" id="OJJ29805.1"/>
    </source>
</evidence>
<keyword evidence="2" id="KW-1185">Reference proteome</keyword>
<accession>A0A1L9R4E7</accession>
<sequence>MSSESSRLDAVFLECMKKLNDETVSWQNARASGNAVAERKAAENISAYLNGAAETLPTFVPDKENAKSFLSTASNVFHRKGNGDEKKVILNRLFAIMRFCGTIKVASALASSGGLVALCCLSEHQSFVMPSGSILEVSQLKNHDGSTTRMWDLNHNGIPDQQDTVNDAGQVIDDAHTMTDWDFWSDIFNMLPF</sequence>
<dbReference type="AlphaFoldDB" id="A0A1L9R4E7"/>
<gene>
    <name evidence="1" type="ORF">ASPWEDRAFT_46565</name>
</gene>
<evidence type="ECO:0000313" key="2">
    <source>
        <dbReference type="Proteomes" id="UP000184383"/>
    </source>
</evidence>
<protein>
    <submittedName>
        <fullName evidence="1">Uncharacterized protein</fullName>
    </submittedName>
</protein>
<reference evidence="2" key="1">
    <citation type="journal article" date="2017" name="Genome Biol.">
        <title>Comparative genomics reveals high biological diversity and specific adaptations in the industrially and medically important fungal genus Aspergillus.</title>
        <authorList>
            <person name="de Vries R.P."/>
            <person name="Riley R."/>
            <person name="Wiebenga A."/>
            <person name="Aguilar-Osorio G."/>
            <person name="Amillis S."/>
            <person name="Uchima C.A."/>
            <person name="Anderluh G."/>
            <person name="Asadollahi M."/>
            <person name="Askin M."/>
            <person name="Barry K."/>
            <person name="Battaglia E."/>
            <person name="Bayram O."/>
            <person name="Benocci T."/>
            <person name="Braus-Stromeyer S.A."/>
            <person name="Caldana C."/>
            <person name="Canovas D."/>
            <person name="Cerqueira G.C."/>
            <person name="Chen F."/>
            <person name="Chen W."/>
            <person name="Choi C."/>
            <person name="Clum A."/>
            <person name="Dos Santos R.A."/>
            <person name="Damasio A.R."/>
            <person name="Diallinas G."/>
            <person name="Emri T."/>
            <person name="Fekete E."/>
            <person name="Flipphi M."/>
            <person name="Freyberg S."/>
            <person name="Gallo A."/>
            <person name="Gournas C."/>
            <person name="Habgood R."/>
            <person name="Hainaut M."/>
            <person name="Harispe M.L."/>
            <person name="Henrissat B."/>
            <person name="Hilden K.S."/>
            <person name="Hope R."/>
            <person name="Hossain A."/>
            <person name="Karabika E."/>
            <person name="Karaffa L."/>
            <person name="Karanyi Z."/>
            <person name="Krasevec N."/>
            <person name="Kuo A."/>
            <person name="Kusch H."/>
            <person name="LaButti K."/>
            <person name="Lagendijk E.L."/>
            <person name="Lapidus A."/>
            <person name="Levasseur A."/>
            <person name="Lindquist E."/>
            <person name="Lipzen A."/>
            <person name="Logrieco A.F."/>
            <person name="MacCabe A."/>
            <person name="Maekelae M.R."/>
            <person name="Malavazi I."/>
            <person name="Melin P."/>
            <person name="Meyer V."/>
            <person name="Mielnichuk N."/>
            <person name="Miskei M."/>
            <person name="Molnar A.P."/>
            <person name="Mule G."/>
            <person name="Ngan C.Y."/>
            <person name="Orejas M."/>
            <person name="Orosz E."/>
            <person name="Ouedraogo J.P."/>
            <person name="Overkamp K.M."/>
            <person name="Park H.-S."/>
            <person name="Perrone G."/>
            <person name="Piumi F."/>
            <person name="Punt P.J."/>
            <person name="Ram A.F."/>
            <person name="Ramon A."/>
            <person name="Rauscher S."/>
            <person name="Record E."/>
            <person name="Riano-Pachon D.M."/>
            <person name="Robert V."/>
            <person name="Roehrig J."/>
            <person name="Ruller R."/>
            <person name="Salamov A."/>
            <person name="Salih N.S."/>
            <person name="Samson R.A."/>
            <person name="Sandor E."/>
            <person name="Sanguinetti M."/>
            <person name="Schuetze T."/>
            <person name="Sepcic K."/>
            <person name="Shelest E."/>
            <person name="Sherlock G."/>
            <person name="Sophianopoulou V."/>
            <person name="Squina F.M."/>
            <person name="Sun H."/>
            <person name="Susca A."/>
            <person name="Todd R.B."/>
            <person name="Tsang A."/>
            <person name="Unkles S.E."/>
            <person name="van de Wiele N."/>
            <person name="van Rossen-Uffink D."/>
            <person name="Oliveira J.V."/>
            <person name="Vesth T.C."/>
            <person name="Visser J."/>
            <person name="Yu J.-H."/>
            <person name="Zhou M."/>
            <person name="Andersen M.R."/>
            <person name="Archer D.B."/>
            <person name="Baker S.E."/>
            <person name="Benoit I."/>
            <person name="Brakhage A.A."/>
            <person name="Braus G.H."/>
            <person name="Fischer R."/>
            <person name="Frisvad J.C."/>
            <person name="Goldman G.H."/>
            <person name="Houbraken J."/>
            <person name="Oakley B."/>
            <person name="Pocsi I."/>
            <person name="Scazzocchio C."/>
            <person name="Seiboth B."/>
            <person name="vanKuyk P.A."/>
            <person name="Wortman J."/>
            <person name="Dyer P.S."/>
            <person name="Grigoriev I.V."/>
        </authorList>
    </citation>
    <scope>NUCLEOTIDE SEQUENCE [LARGE SCALE GENOMIC DNA]</scope>
    <source>
        <strain evidence="2">DTO 134E9</strain>
    </source>
</reference>
<proteinExistence type="predicted"/>
<dbReference type="Proteomes" id="UP000184383">
    <property type="component" value="Unassembled WGS sequence"/>
</dbReference>
<organism evidence="1 2">
    <name type="scientific">Aspergillus wentii DTO 134E9</name>
    <dbReference type="NCBI Taxonomy" id="1073089"/>
    <lineage>
        <taxon>Eukaryota</taxon>
        <taxon>Fungi</taxon>
        <taxon>Dikarya</taxon>
        <taxon>Ascomycota</taxon>
        <taxon>Pezizomycotina</taxon>
        <taxon>Eurotiomycetes</taxon>
        <taxon>Eurotiomycetidae</taxon>
        <taxon>Eurotiales</taxon>
        <taxon>Aspergillaceae</taxon>
        <taxon>Aspergillus</taxon>
        <taxon>Aspergillus subgen. Cremei</taxon>
    </lineage>
</organism>
<dbReference type="EMBL" id="KV878218">
    <property type="protein sequence ID" value="OJJ29805.1"/>
    <property type="molecule type" value="Genomic_DNA"/>
</dbReference>
<dbReference type="VEuPathDB" id="FungiDB:ASPWEDRAFT_46565"/>
<dbReference type="RefSeq" id="XP_040683482.1">
    <property type="nucleotide sequence ID" value="XM_040836792.1"/>
</dbReference>